<organism evidence="1 3">
    <name type="scientific">Acetobacter cibinongensis</name>
    <dbReference type="NCBI Taxonomy" id="146475"/>
    <lineage>
        <taxon>Bacteria</taxon>
        <taxon>Pseudomonadati</taxon>
        <taxon>Pseudomonadota</taxon>
        <taxon>Alphaproteobacteria</taxon>
        <taxon>Acetobacterales</taxon>
        <taxon>Acetobacteraceae</taxon>
        <taxon>Acetobacter</taxon>
    </lineage>
</organism>
<dbReference type="Proteomes" id="UP000032671">
    <property type="component" value="Unassembled WGS sequence"/>
</dbReference>
<evidence type="ECO:0000313" key="3">
    <source>
        <dbReference type="Proteomes" id="UP000032671"/>
    </source>
</evidence>
<evidence type="ECO:0000313" key="4">
    <source>
        <dbReference type="Proteomes" id="UP000321891"/>
    </source>
</evidence>
<dbReference type="AlphaFoldDB" id="A0A0D6N4K7"/>
<proteinExistence type="predicted"/>
<sequence>MSWHGGFRLLGCKACVNRHTAWSLSREAAARKRHVRAVIANARHKINMAVAEEGAAVGKW</sequence>
<dbReference type="EMBL" id="BAMV01000011">
    <property type="protein sequence ID" value="GAN60503.1"/>
    <property type="molecule type" value="Genomic_DNA"/>
</dbReference>
<gene>
    <name evidence="1" type="ORF">Abci_011_233</name>
    <name evidence="2" type="ORF">ACI01nite_08090</name>
</gene>
<name>A0A0D6N4K7_9PROT</name>
<dbReference type="EMBL" id="BJVU01000002">
    <property type="protein sequence ID" value="GEL58207.1"/>
    <property type="molecule type" value="Genomic_DNA"/>
</dbReference>
<reference evidence="1 3" key="1">
    <citation type="submission" date="2012-11" db="EMBL/GenBank/DDBJ databases">
        <title>Whole genome sequence of Acetobacter cibinongensis 4H-1.</title>
        <authorList>
            <person name="Azuma Y."/>
            <person name="Higashiura N."/>
            <person name="Hirakawa H."/>
            <person name="Matsushita K."/>
        </authorList>
    </citation>
    <scope>NUCLEOTIDE SEQUENCE [LARGE SCALE GENOMIC DNA]</scope>
    <source>
        <strain evidence="1 3">4H-1</strain>
    </source>
</reference>
<evidence type="ECO:0000313" key="1">
    <source>
        <dbReference type="EMBL" id="GAN60503.1"/>
    </source>
</evidence>
<accession>A0A0D6N4K7</accession>
<dbReference type="Proteomes" id="UP000321891">
    <property type="component" value="Unassembled WGS sequence"/>
</dbReference>
<comment type="caution">
    <text evidence="1">The sequence shown here is derived from an EMBL/GenBank/DDBJ whole genome shotgun (WGS) entry which is preliminary data.</text>
</comment>
<protein>
    <submittedName>
        <fullName evidence="1">Uncharacterized protein</fullName>
    </submittedName>
</protein>
<keyword evidence="4" id="KW-1185">Reference proteome</keyword>
<evidence type="ECO:0000313" key="2">
    <source>
        <dbReference type="EMBL" id="GEL58207.1"/>
    </source>
</evidence>
<accession>A0A6N3SN75</accession>
<dbReference type="STRING" id="1231339.Abci_011_233"/>
<reference evidence="2 4" key="2">
    <citation type="submission" date="2019-07" db="EMBL/GenBank/DDBJ databases">
        <title>Whole genome shotgun sequence of Acetobacter cibinongensis NBRC 16605.</title>
        <authorList>
            <person name="Hosoyama A."/>
            <person name="Uohara A."/>
            <person name="Ohji S."/>
            <person name="Ichikawa N."/>
        </authorList>
    </citation>
    <scope>NUCLEOTIDE SEQUENCE [LARGE SCALE GENOMIC DNA]</scope>
    <source>
        <strain evidence="2 4">NBRC 16605</strain>
    </source>
</reference>